<keyword evidence="13" id="KW-0067">ATP-binding</keyword>
<evidence type="ECO:0000256" key="16">
    <source>
        <dbReference type="ARBA" id="ARBA00023170"/>
    </source>
</evidence>
<evidence type="ECO:0000256" key="11">
    <source>
        <dbReference type="ARBA" id="ARBA00022741"/>
    </source>
</evidence>
<dbReference type="SUPFAM" id="SSF56112">
    <property type="entry name" value="Protein kinase-like (PK-like)"/>
    <property type="match status" value="1"/>
</dbReference>
<dbReference type="PANTHER" id="PTHR48053">
    <property type="entry name" value="LEUCINE RICH REPEAT FAMILY PROTEIN, EXPRESSED"/>
    <property type="match status" value="1"/>
</dbReference>
<dbReference type="PROSITE" id="PS50011">
    <property type="entry name" value="PROTEIN_KINASE_DOM"/>
    <property type="match status" value="1"/>
</dbReference>
<keyword evidence="4" id="KW-0723">Serine/threonine-protein kinase</keyword>
<comment type="subcellular location">
    <subcellularLocation>
        <location evidence="1">Membrane</location>
        <topology evidence="1">Single-pass type I membrane protein</topology>
    </subcellularLocation>
</comment>
<keyword evidence="5" id="KW-0597">Phosphoprotein</keyword>
<evidence type="ECO:0000256" key="4">
    <source>
        <dbReference type="ARBA" id="ARBA00022527"/>
    </source>
</evidence>
<dbReference type="InterPro" id="IPR000719">
    <property type="entry name" value="Prot_kinase_dom"/>
</dbReference>
<dbReference type="Gramene" id="ESR55292">
    <property type="protein sequence ID" value="ESR55292"/>
    <property type="gene ID" value="CICLE_v10024013mg"/>
</dbReference>
<feature type="transmembrane region" description="Helical" evidence="20">
    <location>
        <begin position="309"/>
        <end position="330"/>
    </location>
</feature>
<dbReference type="InterPro" id="IPR032675">
    <property type="entry name" value="LRR_dom_sf"/>
</dbReference>
<dbReference type="Pfam" id="PF00560">
    <property type="entry name" value="LRR_1"/>
    <property type="match status" value="4"/>
</dbReference>
<keyword evidence="7" id="KW-0808">Transferase</keyword>
<evidence type="ECO:0000256" key="17">
    <source>
        <dbReference type="ARBA" id="ARBA00023180"/>
    </source>
</evidence>
<evidence type="ECO:0000256" key="15">
    <source>
        <dbReference type="ARBA" id="ARBA00023136"/>
    </source>
</evidence>
<dbReference type="GO" id="GO:0016020">
    <property type="term" value="C:membrane"/>
    <property type="evidence" value="ECO:0007669"/>
    <property type="project" value="UniProtKB-SubCell"/>
</dbReference>
<evidence type="ECO:0000256" key="1">
    <source>
        <dbReference type="ARBA" id="ARBA00004479"/>
    </source>
</evidence>
<evidence type="ECO:0000256" key="19">
    <source>
        <dbReference type="ARBA" id="ARBA00048679"/>
    </source>
</evidence>
<dbReference type="FunFam" id="3.30.200.20:FF:000309">
    <property type="entry name" value="Leucine-rich repeat receptor protein kinase MSP1"/>
    <property type="match status" value="1"/>
</dbReference>
<dbReference type="EC" id="2.7.11.1" evidence="3"/>
<comment type="catalytic activity">
    <reaction evidence="19">
        <text>L-seryl-[protein] + ATP = O-phospho-L-seryl-[protein] + ADP + H(+)</text>
        <dbReference type="Rhea" id="RHEA:17989"/>
        <dbReference type="Rhea" id="RHEA-COMP:9863"/>
        <dbReference type="Rhea" id="RHEA-COMP:11604"/>
        <dbReference type="ChEBI" id="CHEBI:15378"/>
        <dbReference type="ChEBI" id="CHEBI:29999"/>
        <dbReference type="ChEBI" id="CHEBI:30616"/>
        <dbReference type="ChEBI" id="CHEBI:83421"/>
        <dbReference type="ChEBI" id="CHEBI:456216"/>
        <dbReference type="EC" id="2.7.11.1"/>
    </reaction>
</comment>
<feature type="domain" description="Protein kinase" evidence="21">
    <location>
        <begin position="367"/>
        <end position="574"/>
    </location>
</feature>
<evidence type="ECO:0000256" key="18">
    <source>
        <dbReference type="ARBA" id="ARBA00047899"/>
    </source>
</evidence>
<organism evidence="22 23">
    <name type="scientific">Citrus clementina</name>
    <name type="common">Clementine</name>
    <name type="synonym">Citrus deliciosa x Citrus sinensis</name>
    <dbReference type="NCBI Taxonomy" id="85681"/>
    <lineage>
        <taxon>Eukaryota</taxon>
        <taxon>Viridiplantae</taxon>
        <taxon>Streptophyta</taxon>
        <taxon>Embryophyta</taxon>
        <taxon>Tracheophyta</taxon>
        <taxon>Spermatophyta</taxon>
        <taxon>Magnoliopsida</taxon>
        <taxon>eudicotyledons</taxon>
        <taxon>Gunneridae</taxon>
        <taxon>Pentapetalae</taxon>
        <taxon>rosids</taxon>
        <taxon>malvids</taxon>
        <taxon>Sapindales</taxon>
        <taxon>Rutaceae</taxon>
        <taxon>Aurantioideae</taxon>
        <taxon>Citrus</taxon>
    </lineage>
</organism>
<dbReference type="InParanoid" id="V4TPG3"/>
<evidence type="ECO:0000256" key="14">
    <source>
        <dbReference type="ARBA" id="ARBA00022989"/>
    </source>
</evidence>
<keyword evidence="9" id="KW-0732">Signal</keyword>
<evidence type="ECO:0000256" key="9">
    <source>
        <dbReference type="ARBA" id="ARBA00022729"/>
    </source>
</evidence>
<dbReference type="eggNOG" id="ENOG502QQYD">
    <property type="taxonomic scope" value="Eukaryota"/>
</dbReference>
<dbReference type="AlphaFoldDB" id="V4TPG3"/>
<evidence type="ECO:0000256" key="10">
    <source>
        <dbReference type="ARBA" id="ARBA00022737"/>
    </source>
</evidence>
<dbReference type="SMART" id="SM00369">
    <property type="entry name" value="LRR_TYP"/>
    <property type="match status" value="3"/>
</dbReference>
<reference evidence="22 23" key="1">
    <citation type="submission" date="2013-10" db="EMBL/GenBank/DDBJ databases">
        <authorList>
            <consortium name="International Citrus Genome Consortium"/>
            <person name="Jenkins J."/>
            <person name="Schmutz J."/>
            <person name="Prochnik S."/>
            <person name="Rokhsar D."/>
            <person name="Gmitter F."/>
            <person name="Ollitrault P."/>
            <person name="Machado M."/>
            <person name="Talon M."/>
            <person name="Wincker P."/>
            <person name="Jaillon O."/>
            <person name="Morgante M."/>
        </authorList>
    </citation>
    <scope>NUCLEOTIDE SEQUENCE</scope>
    <source>
        <strain evidence="23">cv. Clemenules</strain>
    </source>
</reference>
<sequence length="574" mass="65206">MVNNQLSGVIPQEIDLLTHLKHLYINVNKLRGLVPREVGQQLVLYCNGLSGWFPSSFDLYENQLSGSIPHFLGNLSNLAVLHLGDNSLFGSIPPILGKVQSLLSLGFDLNLLNGVLPPSISNLSNLEGLYLYSSLVSTEIGNLLQLIELEIDNKQPFGQIPKSLRNFTSLNIVHLEQNHLTGNIYEVFGIYPNLTFLDLSQNNFYGEISSNWGKSYRARFSHNFLGGEIPPQICNLESLEKLNLSYNNLFGLIPDISYNELRGLIHNSTGIHYNLVDALQGNKGLCGDVDGFQHCKDYVTHKHVFKKKWFLNMFPLFGILELLFFVVRMISGRMKKASRENKVKLFLILTFEGKILYEEVIRATNNFDAKYCIGTGGQASVYKAELPSWEIVVVKKFHSPHLDMVVQQAFSNEIKALTELRHRNIVKFYGFSFHPRQSFLLYEYLGKDISSKNVLLGLDYDAHVSDFGISKFLKPDSSNWSKFVGTFGYLAYTMKVNEKCHAYSFGILTLEVIQWSHPINFISSISSSSTNNNISLNELLDPRLKKKEAKYNKRRLDNQRRSEPQKIVSIELTN</sequence>
<dbReference type="Pfam" id="PF00069">
    <property type="entry name" value="Pkinase"/>
    <property type="match status" value="1"/>
</dbReference>
<dbReference type="Gene3D" id="3.80.10.10">
    <property type="entry name" value="Ribonuclease Inhibitor"/>
    <property type="match status" value="2"/>
</dbReference>
<dbReference type="GO" id="GO:0004674">
    <property type="term" value="F:protein serine/threonine kinase activity"/>
    <property type="evidence" value="ECO:0007669"/>
    <property type="project" value="UniProtKB-KW"/>
</dbReference>
<keyword evidence="8 20" id="KW-0812">Transmembrane</keyword>
<keyword evidence="10" id="KW-0677">Repeat</keyword>
<gene>
    <name evidence="22" type="ORF">CICLE_v10024013mg</name>
</gene>
<dbReference type="KEGG" id="cic:CICLE_v10024013mg"/>
<dbReference type="InterPro" id="IPR003591">
    <property type="entry name" value="Leu-rich_rpt_typical-subtyp"/>
</dbReference>
<comment type="catalytic activity">
    <reaction evidence="18">
        <text>L-threonyl-[protein] + ATP = O-phospho-L-threonyl-[protein] + ADP + H(+)</text>
        <dbReference type="Rhea" id="RHEA:46608"/>
        <dbReference type="Rhea" id="RHEA-COMP:11060"/>
        <dbReference type="Rhea" id="RHEA-COMP:11605"/>
        <dbReference type="ChEBI" id="CHEBI:15378"/>
        <dbReference type="ChEBI" id="CHEBI:30013"/>
        <dbReference type="ChEBI" id="CHEBI:30616"/>
        <dbReference type="ChEBI" id="CHEBI:61977"/>
        <dbReference type="ChEBI" id="CHEBI:456216"/>
        <dbReference type="EC" id="2.7.11.1"/>
    </reaction>
</comment>
<dbReference type="EMBL" id="KI536661">
    <property type="protein sequence ID" value="ESR55292.1"/>
    <property type="molecule type" value="Genomic_DNA"/>
</dbReference>
<dbReference type="Gene3D" id="1.10.510.10">
    <property type="entry name" value="Transferase(Phosphotransferase) domain 1"/>
    <property type="match status" value="1"/>
</dbReference>
<keyword evidence="14 20" id="KW-1133">Transmembrane helix</keyword>
<evidence type="ECO:0000256" key="12">
    <source>
        <dbReference type="ARBA" id="ARBA00022777"/>
    </source>
</evidence>
<dbReference type="Gene3D" id="3.30.200.20">
    <property type="entry name" value="Phosphorylase Kinase, domain 1"/>
    <property type="match status" value="1"/>
</dbReference>
<keyword evidence="15 20" id="KW-0472">Membrane</keyword>
<dbReference type="InterPro" id="IPR001611">
    <property type="entry name" value="Leu-rich_rpt"/>
</dbReference>
<comment type="similarity">
    <text evidence="2">Belongs to the RLP family.</text>
</comment>
<evidence type="ECO:0000256" key="8">
    <source>
        <dbReference type="ARBA" id="ARBA00022692"/>
    </source>
</evidence>
<keyword evidence="6" id="KW-0433">Leucine-rich repeat</keyword>
<accession>V4TPG3</accession>
<dbReference type="InterPro" id="IPR051716">
    <property type="entry name" value="Plant_RL_S/T_kinase"/>
</dbReference>
<dbReference type="PANTHER" id="PTHR48053:SF139">
    <property type="entry name" value="LRR RECEPTOR-LIKE KINASE FAMILY PROTEIN"/>
    <property type="match status" value="1"/>
</dbReference>
<dbReference type="Proteomes" id="UP000030687">
    <property type="component" value="Unassembled WGS sequence"/>
</dbReference>
<evidence type="ECO:0000256" key="13">
    <source>
        <dbReference type="ARBA" id="ARBA00022840"/>
    </source>
</evidence>
<evidence type="ECO:0000256" key="5">
    <source>
        <dbReference type="ARBA" id="ARBA00022553"/>
    </source>
</evidence>
<evidence type="ECO:0000256" key="20">
    <source>
        <dbReference type="SAM" id="Phobius"/>
    </source>
</evidence>
<evidence type="ECO:0000313" key="23">
    <source>
        <dbReference type="Proteomes" id="UP000030687"/>
    </source>
</evidence>
<dbReference type="GO" id="GO:0005524">
    <property type="term" value="F:ATP binding"/>
    <property type="evidence" value="ECO:0007669"/>
    <property type="project" value="UniProtKB-KW"/>
</dbReference>
<dbReference type="FunFam" id="3.80.10.10:FF:000041">
    <property type="entry name" value="LRR receptor-like serine/threonine-protein kinase ERECTA"/>
    <property type="match status" value="1"/>
</dbReference>
<keyword evidence="11" id="KW-0547">Nucleotide-binding</keyword>
<evidence type="ECO:0000259" key="21">
    <source>
        <dbReference type="PROSITE" id="PS50011"/>
    </source>
</evidence>
<keyword evidence="23" id="KW-1185">Reference proteome</keyword>
<evidence type="ECO:0000256" key="3">
    <source>
        <dbReference type="ARBA" id="ARBA00012513"/>
    </source>
</evidence>
<proteinExistence type="inferred from homology"/>
<evidence type="ECO:0000256" key="6">
    <source>
        <dbReference type="ARBA" id="ARBA00022614"/>
    </source>
</evidence>
<keyword evidence="16" id="KW-0675">Receptor</keyword>
<evidence type="ECO:0000313" key="22">
    <source>
        <dbReference type="EMBL" id="ESR55292.1"/>
    </source>
</evidence>
<evidence type="ECO:0000256" key="7">
    <source>
        <dbReference type="ARBA" id="ARBA00022679"/>
    </source>
</evidence>
<name>V4TPG3_CITCL</name>
<dbReference type="InterPro" id="IPR011009">
    <property type="entry name" value="Kinase-like_dom_sf"/>
</dbReference>
<keyword evidence="12" id="KW-0418">Kinase</keyword>
<protein>
    <recommendedName>
        <fullName evidence="3">non-specific serine/threonine protein kinase</fullName>
        <ecNumber evidence="3">2.7.11.1</ecNumber>
    </recommendedName>
</protein>
<keyword evidence="17" id="KW-0325">Glycoprotein</keyword>
<dbReference type="SUPFAM" id="SSF52058">
    <property type="entry name" value="L domain-like"/>
    <property type="match status" value="2"/>
</dbReference>
<evidence type="ECO:0000256" key="2">
    <source>
        <dbReference type="ARBA" id="ARBA00009592"/>
    </source>
</evidence>
<dbReference type="STRING" id="85681.V4TPG3"/>